<name>A0A453JQH6_AEGTS</name>
<protein>
    <submittedName>
        <fullName evidence="1">Uncharacterized protein</fullName>
    </submittedName>
</protein>
<sequence>MLPCTMDHGLNGVLTLTLQLLLLFSLTRRVWRTIFCTRTSQRCMKVRRQRKLKSVGGCKVGEAMLFGVFNVNYRNREKLNTYCVNQ</sequence>
<evidence type="ECO:0000313" key="1">
    <source>
        <dbReference type="EnsemblPlants" id="AET5Gv20155100.8"/>
    </source>
</evidence>
<dbReference type="Gramene" id="AET5Gv20155100.8">
    <property type="protein sequence ID" value="AET5Gv20155100.8"/>
    <property type="gene ID" value="AET5Gv20155100"/>
</dbReference>
<proteinExistence type="predicted"/>
<evidence type="ECO:0000313" key="2">
    <source>
        <dbReference type="Proteomes" id="UP000015105"/>
    </source>
</evidence>
<reference evidence="2" key="2">
    <citation type="journal article" date="2017" name="Nat. Plants">
        <title>The Aegilops tauschii genome reveals multiple impacts of transposons.</title>
        <authorList>
            <person name="Zhao G."/>
            <person name="Zou C."/>
            <person name="Li K."/>
            <person name="Wang K."/>
            <person name="Li T."/>
            <person name="Gao L."/>
            <person name="Zhang X."/>
            <person name="Wang H."/>
            <person name="Yang Z."/>
            <person name="Liu X."/>
            <person name="Jiang W."/>
            <person name="Mao L."/>
            <person name="Kong X."/>
            <person name="Jiao Y."/>
            <person name="Jia J."/>
        </authorList>
    </citation>
    <scope>NUCLEOTIDE SEQUENCE [LARGE SCALE GENOMIC DNA]</scope>
    <source>
        <strain evidence="2">cv. AL8/78</strain>
    </source>
</reference>
<keyword evidence="2" id="KW-1185">Reference proteome</keyword>
<accession>A0A453JQH6</accession>
<reference evidence="1" key="3">
    <citation type="journal article" date="2017" name="Nature">
        <title>Genome sequence of the progenitor of the wheat D genome Aegilops tauschii.</title>
        <authorList>
            <person name="Luo M.C."/>
            <person name="Gu Y.Q."/>
            <person name="Puiu D."/>
            <person name="Wang H."/>
            <person name="Twardziok S.O."/>
            <person name="Deal K.R."/>
            <person name="Huo N."/>
            <person name="Zhu T."/>
            <person name="Wang L."/>
            <person name="Wang Y."/>
            <person name="McGuire P.E."/>
            <person name="Liu S."/>
            <person name="Long H."/>
            <person name="Ramasamy R.K."/>
            <person name="Rodriguez J.C."/>
            <person name="Van S.L."/>
            <person name="Yuan L."/>
            <person name="Wang Z."/>
            <person name="Xia Z."/>
            <person name="Xiao L."/>
            <person name="Anderson O.D."/>
            <person name="Ouyang S."/>
            <person name="Liang Y."/>
            <person name="Zimin A.V."/>
            <person name="Pertea G."/>
            <person name="Qi P."/>
            <person name="Bennetzen J.L."/>
            <person name="Dai X."/>
            <person name="Dawson M.W."/>
            <person name="Muller H.G."/>
            <person name="Kugler K."/>
            <person name="Rivarola-Duarte L."/>
            <person name="Spannagl M."/>
            <person name="Mayer K.F.X."/>
            <person name="Lu F.H."/>
            <person name="Bevan M.W."/>
            <person name="Leroy P."/>
            <person name="Li P."/>
            <person name="You F.M."/>
            <person name="Sun Q."/>
            <person name="Liu Z."/>
            <person name="Lyons E."/>
            <person name="Wicker T."/>
            <person name="Salzberg S.L."/>
            <person name="Devos K.M."/>
            <person name="Dvorak J."/>
        </authorList>
    </citation>
    <scope>NUCLEOTIDE SEQUENCE [LARGE SCALE GENOMIC DNA]</scope>
    <source>
        <strain evidence="1">cv. AL8/78</strain>
    </source>
</reference>
<dbReference type="Proteomes" id="UP000015105">
    <property type="component" value="Chromosome 5D"/>
</dbReference>
<dbReference type="AlphaFoldDB" id="A0A453JQH6"/>
<reference evidence="1" key="5">
    <citation type="journal article" date="2021" name="G3 (Bethesda)">
        <title>Aegilops tauschii genome assembly Aet v5.0 features greater sequence contiguity and improved annotation.</title>
        <authorList>
            <person name="Wang L."/>
            <person name="Zhu T."/>
            <person name="Rodriguez J.C."/>
            <person name="Deal K.R."/>
            <person name="Dubcovsky J."/>
            <person name="McGuire P.E."/>
            <person name="Lux T."/>
            <person name="Spannagl M."/>
            <person name="Mayer K.F.X."/>
            <person name="Baldrich P."/>
            <person name="Meyers B.C."/>
            <person name="Huo N."/>
            <person name="Gu Y.Q."/>
            <person name="Zhou H."/>
            <person name="Devos K.M."/>
            <person name="Bennetzen J.L."/>
            <person name="Unver T."/>
            <person name="Budak H."/>
            <person name="Gulick P.J."/>
            <person name="Galiba G."/>
            <person name="Kalapos B."/>
            <person name="Nelson D.R."/>
            <person name="Li P."/>
            <person name="You F.M."/>
            <person name="Luo M.C."/>
            <person name="Dvorak J."/>
        </authorList>
    </citation>
    <scope>NUCLEOTIDE SEQUENCE [LARGE SCALE GENOMIC DNA]</scope>
    <source>
        <strain evidence="1">cv. AL8/78</strain>
    </source>
</reference>
<reference evidence="2" key="1">
    <citation type="journal article" date="2014" name="Science">
        <title>Ancient hybridizations among the ancestral genomes of bread wheat.</title>
        <authorList>
            <consortium name="International Wheat Genome Sequencing Consortium,"/>
            <person name="Marcussen T."/>
            <person name="Sandve S.R."/>
            <person name="Heier L."/>
            <person name="Spannagl M."/>
            <person name="Pfeifer M."/>
            <person name="Jakobsen K.S."/>
            <person name="Wulff B.B."/>
            <person name="Steuernagel B."/>
            <person name="Mayer K.F."/>
            <person name="Olsen O.A."/>
        </authorList>
    </citation>
    <scope>NUCLEOTIDE SEQUENCE [LARGE SCALE GENOMIC DNA]</scope>
    <source>
        <strain evidence="2">cv. AL8/78</strain>
    </source>
</reference>
<reference evidence="1" key="4">
    <citation type="submission" date="2019-03" db="UniProtKB">
        <authorList>
            <consortium name="EnsemblPlants"/>
        </authorList>
    </citation>
    <scope>IDENTIFICATION</scope>
</reference>
<organism evidence="1 2">
    <name type="scientific">Aegilops tauschii subsp. strangulata</name>
    <name type="common">Goatgrass</name>
    <dbReference type="NCBI Taxonomy" id="200361"/>
    <lineage>
        <taxon>Eukaryota</taxon>
        <taxon>Viridiplantae</taxon>
        <taxon>Streptophyta</taxon>
        <taxon>Embryophyta</taxon>
        <taxon>Tracheophyta</taxon>
        <taxon>Spermatophyta</taxon>
        <taxon>Magnoliopsida</taxon>
        <taxon>Liliopsida</taxon>
        <taxon>Poales</taxon>
        <taxon>Poaceae</taxon>
        <taxon>BOP clade</taxon>
        <taxon>Pooideae</taxon>
        <taxon>Triticodae</taxon>
        <taxon>Triticeae</taxon>
        <taxon>Triticinae</taxon>
        <taxon>Aegilops</taxon>
    </lineage>
</organism>
<dbReference type="EnsemblPlants" id="AET5Gv20155100.8">
    <property type="protein sequence ID" value="AET5Gv20155100.8"/>
    <property type="gene ID" value="AET5Gv20155100"/>
</dbReference>